<dbReference type="OrthoDB" id="3445303at2759"/>
<feature type="transmembrane region" description="Helical" evidence="1">
    <location>
        <begin position="117"/>
        <end position="137"/>
    </location>
</feature>
<keyword evidence="1" id="KW-1133">Transmembrane helix</keyword>
<comment type="caution">
    <text evidence="2">The sequence shown here is derived from an EMBL/GenBank/DDBJ whole genome shotgun (WGS) entry which is preliminary data.</text>
</comment>
<protein>
    <submittedName>
        <fullName evidence="2">Uncharacterized protein</fullName>
    </submittedName>
</protein>
<evidence type="ECO:0000313" key="3">
    <source>
        <dbReference type="Proteomes" id="UP000701801"/>
    </source>
</evidence>
<dbReference type="Proteomes" id="UP000701801">
    <property type="component" value="Unassembled WGS sequence"/>
</dbReference>
<accession>A0A9N9LKD1</accession>
<dbReference type="EMBL" id="CAJVRM010000133">
    <property type="protein sequence ID" value="CAG8975333.1"/>
    <property type="molecule type" value="Genomic_DNA"/>
</dbReference>
<feature type="transmembrane region" description="Helical" evidence="1">
    <location>
        <begin position="77"/>
        <end position="96"/>
    </location>
</feature>
<keyword evidence="1" id="KW-0472">Membrane</keyword>
<keyword evidence="1" id="KW-0812">Transmembrane</keyword>
<keyword evidence="3" id="KW-1185">Reference proteome</keyword>
<proteinExistence type="predicted"/>
<feature type="transmembrane region" description="Helical" evidence="1">
    <location>
        <begin position="52"/>
        <end position="71"/>
    </location>
</feature>
<name>A0A9N9LKD1_9HELO</name>
<evidence type="ECO:0000256" key="1">
    <source>
        <dbReference type="SAM" id="Phobius"/>
    </source>
</evidence>
<organism evidence="2 3">
    <name type="scientific">Hymenoscyphus albidus</name>
    <dbReference type="NCBI Taxonomy" id="595503"/>
    <lineage>
        <taxon>Eukaryota</taxon>
        <taxon>Fungi</taxon>
        <taxon>Dikarya</taxon>
        <taxon>Ascomycota</taxon>
        <taxon>Pezizomycotina</taxon>
        <taxon>Leotiomycetes</taxon>
        <taxon>Helotiales</taxon>
        <taxon>Helotiaceae</taxon>
        <taxon>Hymenoscyphus</taxon>
    </lineage>
</organism>
<sequence>MVFFLSVRESTTHPGTIEPDISMPSAPTVKAGLKEYLTTWDRSDSAAFARRIAVFVAFGLHVPMNVISLLSRSGLSFILGELFSVLNLVCVGLALWKIDLMRGSRLFYNRLYTRLHFDYAILGLLLSYALLFAMLLWGKMVNKSCEFYACPFRSLAAMAFL</sequence>
<reference evidence="2" key="1">
    <citation type="submission" date="2021-07" db="EMBL/GenBank/DDBJ databases">
        <authorList>
            <person name="Durling M."/>
        </authorList>
    </citation>
    <scope>NUCLEOTIDE SEQUENCE</scope>
</reference>
<gene>
    <name evidence="2" type="ORF">HYALB_00005663</name>
</gene>
<evidence type="ECO:0000313" key="2">
    <source>
        <dbReference type="EMBL" id="CAG8975333.1"/>
    </source>
</evidence>
<dbReference type="AlphaFoldDB" id="A0A9N9LKD1"/>